<organism evidence="1 2">
    <name type="scientific">Entomophthora muscae</name>
    <dbReference type="NCBI Taxonomy" id="34485"/>
    <lineage>
        <taxon>Eukaryota</taxon>
        <taxon>Fungi</taxon>
        <taxon>Fungi incertae sedis</taxon>
        <taxon>Zoopagomycota</taxon>
        <taxon>Entomophthoromycotina</taxon>
        <taxon>Entomophthoromycetes</taxon>
        <taxon>Entomophthorales</taxon>
        <taxon>Entomophthoraceae</taxon>
        <taxon>Entomophthora</taxon>
    </lineage>
</organism>
<proteinExistence type="predicted"/>
<accession>A0ACC2UNJ7</accession>
<dbReference type="Proteomes" id="UP001165960">
    <property type="component" value="Unassembled WGS sequence"/>
</dbReference>
<reference evidence="1" key="1">
    <citation type="submission" date="2022-04" db="EMBL/GenBank/DDBJ databases">
        <title>Genome of the entomopathogenic fungus Entomophthora muscae.</title>
        <authorList>
            <person name="Elya C."/>
            <person name="Lovett B.R."/>
            <person name="Lee E."/>
            <person name="Macias A.M."/>
            <person name="Hajek A.E."/>
            <person name="De Bivort B.L."/>
            <person name="Kasson M.T."/>
            <person name="De Fine Licht H.H."/>
            <person name="Stajich J.E."/>
        </authorList>
    </citation>
    <scope>NUCLEOTIDE SEQUENCE</scope>
    <source>
        <strain evidence="1">Berkeley</strain>
    </source>
</reference>
<evidence type="ECO:0000313" key="1">
    <source>
        <dbReference type="EMBL" id="KAJ9088171.1"/>
    </source>
</evidence>
<gene>
    <name evidence="1" type="ORF">DSO57_1025723</name>
</gene>
<name>A0ACC2UNJ7_9FUNG</name>
<comment type="caution">
    <text evidence="1">The sequence shown here is derived from an EMBL/GenBank/DDBJ whole genome shotgun (WGS) entry which is preliminary data.</text>
</comment>
<protein>
    <submittedName>
        <fullName evidence="1">Uncharacterized protein</fullName>
    </submittedName>
</protein>
<keyword evidence="2" id="KW-1185">Reference proteome</keyword>
<dbReference type="EMBL" id="QTSX02000146">
    <property type="protein sequence ID" value="KAJ9088171.1"/>
    <property type="molecule type" value="Genomic_DNA"/>
</dbReference>
<sequence length="162" mass="17254">MNDSLNIIDNNLLLFKEAELFAPSSAFESSKGNGLVSSICSLLTSVLSLEMASEPLFSATIFELGSSFGSVETDLFKMNVNLTLNQSLPFNQLSSQSMLDNNNSNHLGFTPSDVGNNGEAGSLLCLVLGPLVAVPSVVRAKSTSWPPPSVELSTYQPSHARK</sequence>
<evidence type="ECO:0000313" key="2">
    <source>
        <dbReference type="Proteomes" id="UP001165960"/>
    </source>
</evidence>